<evidence type="ECO:0000256" key="2">
    <source>
        <dbReference type="ARBA" id="ARBA00023125"/>
    </source>
</evidence>
<dbReference type="InterPro" id="IPR036388">
    <property type="entry name" value="WH-like_DNA-bd_sf"/>
</dbReference>
<keyword evidence="3" id="KW-0804">Transcription</keyword>
<dbReference type="Gene3D" id="1.10.10.10">
    <property type="entry name" value="Winged helix-like DNA-binding domain superfamily/Winged helix DNA-binding domain"/>
    <property type="match status" value="1"/>
</dbReference>
<dbReference type="Proteomes" id="UP001597192">
    <property type="component" value="Unassembled WGS sequence"/>
</dbReference>
<dbReference type="InterPro" id="IPR011991">
    <property type="entry name" value="ArsR-like_HTH"/>
</dbReference>
<proteinExistence type="predicted"/>
<dbReference type="SUPFAM" id="SSF46785">
    <property type="entry name" value="Winged helix' DNA-binding domain"/>
    <property type="match status" value="1"/>
</dbReference>
<gene>
    <name evidence="5" type="ORF">ACFQ47_02400</name>
</gene>
<evidence type="ECO:0000256" key="1">
    <source>
        <dbReference type="ARBA" id="ARBA00023015"/>
    </source>
</evidence>
<dbReference type="CDD" id="cd00090">
    <property type="entry name" value="HTH_ARSR"/>
    <property type="match status" value="1"/>
</dbReference>
<dbReference type="PRINTS" id="PR00778">
    <property type="entry name" value="HTHARSR"/>
</dbReference>
<evidence type="ECO:0000313" key="6">
    <source>
        <dbReference type="Proteomes" id="UP001597192"/>
    </source>
</evidence>
<name>A0ABW4CMH2_9LACO</name>
<evidence type="ECO:0000313" key="5">
    <source>
        <dbReference type="EMBL" id="MFD1431537.1"/>
    </source>
</evidence>
<reference evidence="6" key="1">
    <citation type="journal article" date="2019" name="Int. J. Syst. Evol. Microbiol.">
        <title>The Global Catalogue of Microorganisms (GCM) 10K type strain sequencing project: providing services to taxonomists for standard genome sequencing and annotation.</title>
        <authorList>
            <consortium name="The Broad Institute Genomics Platform"/>
            <consortium name="The Broad Institute Genome Sequencing Center for Infectious Disease"/>
            <person name="Wu L."/>
            <person name="Ma J."/>
        </authorList>
    </citation>
    <scope>NUCLEOTIDE SEQUENCE [LARGE SCALE GENOMIC DNA]</scope>
    <source>
        <strain evidence="6">CCM 8947</strain>
    </source>
</reference>
<dbReference type="PANTHER" id="PTHR33154">
    <property type="entry name" value="TRANSCRIPTIONAL REGULATOR, ARSR FAMILY"/>
    <property type="match status" value="1"/>
</dbReference>
<keyword evidence="2" id="KW-0238">DNA-binding</keyword>
<accession>A0ABW4CMH2</accession>
<dbReference type="SMART" id="SM00418">
    <property type="entry name" value="HTH_ARSR"/>
    <property type="match status" value="1"/>
</dbReference>
<dbReference type="Pfam" id="PF01022">
    <property type="entry name" value="HTH_5"/>
    <property type="match status" value="1"/>
</dbReference>
<comment type="caution">
    <text evidence="5">The sequence shown here is derived from an EMBL/GenBank/DDBJ whole genome shotgun (WGS) entry which is preliminary data.</text>
</comment>
<dbReference type="InterPro" id="IPR001845">
    <property type="entry name" value="HTH_ArsR_DNA-bd_dom"/>
</dbReference>
<keyword evidence="1" id="KW-0805">Transcription regulation</keyword>
<dbReference type="PROSITE" id="PS50987">
    <property type="entry name" value="HTH_ARSR_2"/>
    <property type="match status" value="1"/>
</dbReference>
<evidence type="ECO:0000259" key="4">
    <source>
        <dbReference type="PROSITE" id="PS50987"/>
    </source>
</evidence>
<dbReference type="PANTHER" id="PTHR33154:SF33">
    <property type="entry name" value="TRANSCRIPTIONAL REPRESSOR SDPR"/>
    <property type="match status" value="1"/>
</dbReference>
<dbReference type="EMBL" id="JBHTOG010000011">
    <property type="protein sequence ID" value="MFD1431537.1"/>
    <property type="molecule type" value="Genomic_DNA"/>
</dbReference>
<protein>
    <submittedName>
        <fullName evidence="5">ArsR/SmtB family transcription factor</fullName>
    </submittedName>
</protein>
<feature type="domain" description="HTH arsR-type" evidence="4">
    <location>
        <begin position="10"/>
        <end position="105"/>
    </location>
</feature>
<sequence>MAKYDPAQCRALIRDNVDIDFFRVICDPVRSELLVYLAGAGELTIGQIAEEFPRDRSVISRHLEMMYRLGAITRRKDGREVYYKVANETIINKFSEAARNMKALLG</sequence>
<keyword evidence="6" id="KW-1185">Reference proteome</keyword>
<evidence type="ECO:0000256" key="3">
    <source>
        <dbReference type="ARBA" id="ARBA00023163"/>
    </source>
</evidence>
<dbReference type="NCBIfam" id="NF033788">
    <property type="entry name" value="HTH_metalloreg"/>
    <property type="match status" value="1"/>
</dbReference>
<dbReference type="InterPro" id="IPR036390">
    <property type="entry name" value="WH_DNA-bd_sf"/>
</dbReference>
<organism evidence="5 6">
    <name type="scientific">Lacticaseibacillus yichunensis</name>
    <dbReference type="NCBI Taxonomy" id="2486015"/>
    <lineage>
        <taxon>Bacteria</taxon>
        <taxon>Bacillati</taxon>
        <taxon>Bacillota</taxon>
        <taxon>Bacilli</taxon>
        <taxon>Lactobacillales</taxon>
        <taxon>Lactobacillaceae</taxon>
        <taxon>Lacticaseibacillus</taxon>
    </lineage>
</organism>
<dbReference type="RefSeq" id="WP_125696926.1">
    <property type="nucleotide sequence ID" value="NZ_JBHTOG010000011.1"/>
</dbReference>
<dbReference type="InterPro" id="IPR051081">
    <property type="entry name" value="HTH_MetalResp_TranReg"/>
</dbReference>